<evidence type="ECO:0000256" key="6">
    <source>
        <dbReference type="ARBA" id="ARBA00023125"/>
    </source>
</evidence>
<dbReference type="GO" id="GO:0009330">
    <property type="term" value="C:DNA topoisomerase type II (double strand cut, ATP-hydrolyzing) complex"/>
    <property type="evidence" value="ECO:0007669"/>
    <property type="project" value="TreeGrafter"/>
</dbReference>
<dbReference type="EMBL" id="PETS01000127">
    <property type="protein sequence ID" value="PIV50506.1"/>
    <property type="molecule type" value="Genomic_DNA"/>
</dbReference>
<comment type="miscellaneous">
    <text evidence="9">Few gyrases are as efficient as E.coli at forming negative supercoils. Not all organisms have 2 type II topoisomerases; in organisms with a single type II topoisomerase this enzyme also has to decatenate newly replicated chromosomes.</text>
</comment>
<organism evidence="13 14">
    <name type="scientific">Candidatus Falkowbacteria bacterium CG02_land_8_20_14_3_00_36_14</name>
    <dbReference type="NCBI Taxonomy" id="1974560"/>
    <lineage>
        <taxon>Bacteria</taxon>
        <taxon>Candidatus Falkowiibacteriota</taxon>
    </lineage>
</organism>
<evidence type="ECO:0000256" key="3">
    <source>
        <dbReference type="ARBA" id="ARBA00022741"/>
    </source>
</evidence>
<dbReference type="FunFam" id="1.10.268.10:FF:000001">
    <property type="entry name" value="DNA gyrase subunit A"/>
    <property type="match status" value="1"/>
</dbReference>
<keyword evidence="9" id="KW-0963">Cytoplasm</keyword>
<dbReference type="FunFam" id="3.90.199.10:FF:000001">
    <property type="entry name" value="DNA gyrase subunit A"/>
    <property type="match status" value="1"/>
</dbReference>
<dbReference type="NCBIfam" id="TIGR01063">
    <property type="entry name" value="gyrA"/>
    <property type="match status" value="1"/>
</dbReference>
<dbReference type="InterPro" id="IPR013760">
    <property type="entry name" value="Topo_IIA-like_dom_sf"/>
</dbReference>
<dbReference type="Gene3D" id="1.10.268.10">
    <property type="entry name" value="Topoisomerase, domain 3"/>
    <property type="match status" value="1"/>
</dbReference>
<comment type="subcellular location">
    <subcellularLocation>
        <location evidence="9">Cytoplasm</location>
    </subcellularLocation>
</comment>
<dbReference type="InterPro" id="IPR050220">
    <property type="entry name" value="Type_II_DNA_Topoisomerases"/>
</dbReference>
<feature type="short sequence motif" description="GyrA-box" evidence="9">
    <location>
        <begin position="607"/>
        <end position="613"/>
    </location>
</feature>
<dbReference type="GO" id="GO:0006261">
    <property type="term" value="P:DNA-templated DNA replication"/>
    <property type="evidence" value="ECO:0007669"/>
    <property type="project" value="UniProtKB-UniRule"/>
</dbReference>
<dbReference type="CDD" id="cd00187">
    <property type="entry name" value="TOP4c"/>
    <property type="match status" value="1"/>
</dbReference>
<evidence type="ECO:0000256" key="10">
    <source>
        <dbReference type="PROSITE-ProRule" id="PRU01384"/>
    </source>
</evidence>
<dbReference type="Pfam" id="PF03989">
    <property type="entry name" value="DNA_gyraseA_C"/>
    <property type="match status" value="6"/>
</dbReference>
<comment type="subunit">
    <text evidence="9">Heterotetramer, composed of two GyrA and two GyrB chains. In the heterotetramer, GyrA contains the active site tyrosine that forms a transient covalent intermediate with DNA, while GyrB binds cofactors and catalyzes ATP hydrolysis.</text>
</comment>
<dbReference type="AlphaFoldDB" id="A0A2M7DL45"/>
<comment type="subunit">
    <text evidence="8">Heterotetramer composed of ParC and ParE.</text>
</comment>
<evidence type="ECO:0000256" key="9">
    <source>
        <dbReference type="HAMAP-Rule" id="MF_01897"/>
    </source>
</evidence>
<reference evidence="14" key="1">
    <citation type="submission" date="2017-09" db="EMBL/GenBank/DDBJ databases">
        <title>Depth-based differentiation of microbial function through sediment-hosted aquifers and enrichment of novel symbionts in the deep terrestrial subsurface.</title>
        <authorList>
            <person name="Probst A.J."/>
            <person name="Ladd B."/>
            <person name="Jarett J.K."/>
            <person name="Geller-Mcgrath D.E."/>
            <person name="Sieber C.M.K."/>
            <person name="Emerson J.B."/>
            <person name="Anantharaman K."/>
            <person name="Thomas B.C."/>
            <person name="Malmstrom R."/>
            <person name="Stieglmeier M."/>
            <person name="Klingl A."/>
            <person name="Woyke T."/>
            <person name="Ryan C.M."/>
            <person name="Banfield J.F."/>
        </authorList>
    </citation>
    <scope>NUCLEOTIDE SEQUENCE [LARGE SCALE GENOMIC DNA]</scope>
</reference>
<dbReference type="InterPro" id="IPR013758">
    <property type="entry name" value="Topo_IIA_A/C_ab"/>
</dbReference>
<dbReference type="InterPro" id="IPR035516">
    <property type="entry name" value="Gyrase/topoIV_suA_C"/>
</dbReference>
<keyword evidence="4 9" id="KW-0067">ATP-binding</keyword>
<evidence type="ECO:0000259" key="12">
    <source>
        <dbReference type="PROSITE" id="PS52040"/>
    </source>
</evidence>
<dbReference type="InterPro" id="IPR005743">
    <property type="entry name" value="GyrA"/>
</dbReference>
<dbReference type="FunFam" id="3.30.1360.40:FF:000002">
    <property type="entry name" value="DNA gyrase subunit A"/>
    <property type="match status" value="1"/>
</dbReference>
<feature type="region of interest" description="Disordered" evidence="11">
    <location>
        <begin position="1"/>
        <end position="24"/>
    </location>
</feature>
<dbReference type="EC" id="5.6.2.2" evidence="9"/>
<evidence type="ECO:0000256" key="4">
    <source>
        <dbReference type="ARBA" id="ARBA00022840"/>
    </source>
</evidence>
<dbReference type="PANTHER" id="PTHR43493">
    <property type="entry name" value="DNA GYRASE/TOPOISOMERASE SUBUNIT A"/>
    <property type="match status" value="1"/>
</dbReference>
<dbReference type="FunFam" id="2.120.10.90:FF:000005">
    <property type="entry name" value="DNA topoisomerase 4 subunit A"/>
    <property type="match status" value="1"/>
</dbReference>
<gene>
    <name evidence="9" type="primary">gyrA</name>
    <name evidence="13" type="ORF">COS18_04965</name>
</gene>
<dbReference type="NCBIfam" id="NF004043">
    <property type="entry name" value="PRK05560.1"/>
    <property type="match status" value="1"/>
</dbReference>
<keyword evidence="5 9" id="KW-0799">Topoisomerase</keyword>
<sequence>MPKKNNKKKLKKVSVRKENKKNKPIIKARKIVAPKKKVKSEIKDVVENKKTGEKELTKNIDIIKPPEDNKGKGGNIVNGKANTSFGIVEPLSITTEMRKSYLDYAMSVIVARALPDVRDGLKPVHRRILYAMWNVGLRAGAKFRKSAIVVGEVLGKYHPHGDTAVYDSMVRMAQDFSMRYPLVNGQGNFGSMDGDRAAAMRYTEAKLTAISEELIFDIEKDTVNFIPNFDGSHREPKVLPAKLPNLLLNGAMGIAVGMATNIPPHNLNELVGAISYLIDNPNASSEDLMAFVKGPDFPTGGIIYNHKDILQAYVTGKGGIVMRGKAEISETKNGSFRIIINELPYQVNKAGLVEKIAELVKDKKLEGIKDLRDESDRDGVRVVVELKKDAYPKKILNSLYKHTQLQETFHVNMLALIDGIQPKVLTLKDVLEEFIKHRQEVVRRRTNFELARAKERAHILEGLMIALKNIDAVIKVIKASRDKEAAKINLIKRFKLSGRQAVAILEMRLSNLANLERLNIENELKEKKILIKELNEILKSAVKIKGIIKDEIKKLADKFGDERKTQIMPHGVKDISLEDLVPNEETMVAMTRDGYIKRLPPDTFKVQARGGKGVIGLSTKEEDMVEFMFVTMTHTDVLFFTTKGRIFQLKIFEIPQATRTAKGQAIVNFLQLSGGEKVTSVLPLDKIANSQYLFFATEKGLVKKVKLEVFSNVRRSGLIAIKIKDDDKLIWAKPTSGHDHILLVTSGGQAIRFKEENVRDMGRGAAGVHGIRIKKEDTLIGMGIIKTDKEKLKKYQILGVSEYGFGKRTPLNLYKVQGRGGSGIKTAKITGKTGRLTNAFVVNSESMAEKDLIIISEKGQVIRLPFKTVNKSGRDTQGVRLMRFKEKDDKIASMTWA</sequence>
<dbReference type="SUPFAM" id="SSF101904">
    <property type="entry name" value="GyrA/ParC C-terminal domain-like"/>
    <property type="match status" value="1"/>
</dbReference>
<dbReference type="Pfam" id="PF00521">
    <property type="entry name" value="DNA_topoisoIV"/>
    <property type="match status" value="1"/>
</dbReference>
<evidence type="ECO:0000313" key="14">
    <source>
        <dbReference type="Proteomes" id="UP000228896"/>
    </source>
</evidence>
<evidence type="ECO:0000256" key="5">
    <source>
        <dbReference type="ARBA" id="ARBA00023029"/>
    </source>
</evidence>
<evidence type="ECO:0000256" key="2">
    <source>
        <dbReference type="ARBA" id="ARBA00008263"/>
    </source>
</evidence>
<dbReference type="GO" id="GO:0006265">
    <property type="term" value="P:DNA topological change"/>
    <property type="evidence" value="ECO:0007669"/>
    <property type="project" value="UniProtKB-UniRule"/>
</dbReference>
<dbReference type="SMART" id="SM00434">
    <property type="entry name" value="TOP4c"/>
    <property type="match status" value="1"/>
</dbReference>
<evidence type="ECO:0000256" key="8">
    <source>
        <dbReference type="ARBA" id="ARBA00063644"/>
    </source>
</evidence>
<dbReference type="InterPro" id="IPR006691">
    <property type="entry name" value="GyrA/parC_rep"/>
</dbReference>
<keyword evidence="7 9" id="KW-0413">Isomerase</keyword>
<comment type="function">
    <text evidence="9">A type II topoisomerase that negatively supercoils closed circular double-stranded (ds) DNA in an ATP-dependent manner to modulate DNA topology and maintain chromosomes in an underwound state. Negative supercoiling favors strand separation, and DNA replication, transcription, recombination and repair, all of which involve strand separation. Also able to catalyze the interconversion of other topological isomers of dsDNA rings, including catenanes and knotted rings. Type II topoisomerases break and join 2 DNA strands simultaneously in an ATP-dependent manner.</text>
</comment>
<dbReference type="PROSITE" id="PS52040">
    <property type="entry name" value="TOPO_IIA"/>
    <property type="match status" value="1"/>
</dbReference>
<dbReference type="Gene3D" id="3.30.1360.40">
    <property type="match status" value="1"/>
</dbReference>
<dbReference type="GO" id="GO:0034335">
    <property type="term" value="F:DNA negative supercoiling activity"/>
    <property type="evidence" value="ECO:0007669"/>
    <property type="project" value="UniProtKB-ARBA"/>
</dbReference>
<dbReference type="GO" id="GO:0005694">
    <property type="term" value="C:chromosome"/>
    <property type="evidence" value="ECO:0007669"/>
    <property type="project" value="InterPro"/>
</dbReference>
<feature type="active site" description="O-(5'-phospho-DNA)-tyrosine intermediate" evidence="9 10">
    <location>
        <position position="202"/>
    </location>
</feature>
<dbReference type="Proteomes" id="UP000228896">
    <property type="component" value="Unassembled WGS sequence"/>
</dbReference>
<protein>
    <recommendedName>
        <fullName evidence="9">DNA gyrase subunit A</fullName>
        <ecNumber evidence="9">5.6.2.2</ecNumber>
    </recommendedName>
</protein>
<dbReference type="InterPro" id="IPR002205">
    <property type="entry name" value="Topo_IIA_dom_A"/>
</dbReference>
<comment type="similarity">
    <text evidence="2 9">Belongs to the type II topoisomerase GyrA/ParC subunit family.</text>
</comment>
<name>A0A2M7DL45_9BACT</name>
<evidence type="ECO:0000256" key="7">
    <source>
        <dbReference type="ARBA" id="ARBA00023235"/>
    </source>
</evidence>
<keyword evidence="3 9" id="KW-0547">Nucleotide-binding</keyword>
<dbReference type="GO" id="GO:0005524">
    <property type="term" value="F:ATP binding"/>
    <property type="evidence" value="ECO:0007669"/>
    <property type="project" value="UniProtKB-UniRule"/>
</dbReference>
<dbReference type="Gene3D" id="2.120.10.90">
    <property type="entry name" value="DNA gyrase/topoisomerase IV, subunit A, C-terminal"/>
    <property type="match status" value="1"/>
</dbReference>
<accession>A0A2M7DL45</accession>
<comment type="caution">
    <text evidence="13">The sequence shown here is derived from an EMBL/GenBank/DDBJ whole genome shotgun (WGS) entry which is preliminary data.</text>
</comment>
<keyword evidence="6 9" id="KW-0238">DNA-binding</keyword>
<evidence type="ECO:0000256" key="1">
    <source>
        <dbReference type="ARBA" id="ARBA00000185"/>
    </source>
</evidence>
<dbReference type="Gene3D" id="3.90.199.10">
    <property type="entry name" value="Topoisomerase II, domain 5"/>
    <property type="match status" value="1"/>
</dbReference>
<feature type="domain" description="Topo IIA-type catalytic" evidence="12">
    <location>
        <begin position="114"/>
        <end position="580"/>
    </location>
</feature>
<dbReference type="NCBIfam" id="NF004044">
    <property type="entry name" value="PRK05561.1"/>
    <property type="match status" value="1"/>
</dbReference>
<proteinExistence type="inferred from homology"/>
<dbReference type="InterPro" id="IPR013757">
    <property type="entry name" value="Topo_IIA_A_a_sf"/>
</dbReference>
<dbReference type="GO" id="GO:0003677">
    <property type="term" value="F:DNA binding"/>
    <property type="evidence" value="ECO:0007669"/>
    <property type="project" value="UniProtKB-UniRule"/>
</dbReference>
<dbReference type="HAMAP" id="MF_01897">
    <property type="entry name" value="GyrA"/>
    <property type="match status" value="1"/>
</dbReference>
<comment type="catalytic activity">
    <reaction evidence="1 9 10">
        <text>ATP-dependent breakage, passage and rejoining of double-stranded DNA.</text>
        <dbReference type="EC" id="5.6.2.2"/>
    </reaction>
</comment>
<dbReference type="GO" id="GO:0005737">
    <property type="term" value="C:cytoplasm"/>
    <property type="evidence" value="ECO:0007669"/>
    <property type="project" value="UniProtKB-SubCell"/>
</dbReference>
<dbReference type="SUPFAM" id="SSF56719">
    <property type="entry name" value="Type II DNA topoisomerase"/>
    <property type="match status" value="1"/>
</dbReference>
<evidence type="ECO:0000256" key="11">
    <source>
        <dbReference type="SAM" id="MobiDB-lite"/>
    </source>
</evidence>
<evidence type="ECO:0000313" key="13">
    <source>
        <dbReference type="EMBL" id="PIV50506.1"/>
    </source>
</evidence>
<dbReference type="PANTHER" id="PTHR43493:SF5">
    <property type="entry name" value="DNA GYRASE SUBUNIT A, CHLOROPLASTIC_MITOCHONDRIAL"/>
    <property type="match status" value="1"/>
</dbReference>